<evidence type="ECO:0000313" key="3">
    <source>
        <dbReference type="Proteomes" id="UP000324781"/>
    </source>
</evidence>
<evidence type="ECO:0008006" key="4">
    <source>
        <dbReference type="Google" id="ProtNLM"/>
    </source>
</evidence>
<dbReference type="AlphaFoldDB" id="A0A1M6K0S8"/>
<proteinExistence type="predicted"/>
<dbReference type="InterPro" id="IPR014509">
    <property type="entry name" value="YjdF-like"/>
</dbReference>
<dbReference type="Proteomes" id="UP000324781">
    <property type="component" value="Unassembled WGS sequence"/>
</dbReference>
<sequence>MKNRFLGSVYTIFFLLLVIGIVTQYAEKGFWVIWTSLVLGAFYLLPAILERILHIIIPPLIKYAILAFLFLSLYMGGILSFYDRYDGWDTFIHLLSGFITPALALSLINLLNGDPCTIRTLKPGFSFLFMVLFAAGVSLLWEYTEFLSDSLLGTNHLNDTRLDNGLVDIGLMDTLKDLICSQLASLLTSFWLYRTIRKEQWLCLSRILITKGRH</sequence>
<keyword evidence="1" id="KW-1133">Transmembrane helix</keyword>
<feature type="transmembrane region" description="Helical" evidence="1">
    <location>
        <begin position="123"/>
        <end position="141"/>
    </location>
</feature>
<organism evidence="2 3">
    <name type="scientific">Thermoclostridium caenicola</name>
    <dbReference type="NCBI Taxonomy" id="659425"/>
    <lineage>
        <taxon>Bacteria</taxon>
        <taxon>Bacillati</taxon>
        <taxon>Bacillota</taxon>
        <taxon>Clostridia</taxon>
        <taxon>Eubacteriales</taxon>
        <taxon>Oscillospiraceae</taxon>
        <taxon>Thermoclostridium</taxon>
    </lineage>
</organism>
<accession>A0A1M6K0S8</accession>
<gene>
    <name evidence="2" type="ORF">SAMN05444373_10663</name>
</gene>
<feature type="transmembrane region" description="Helical" evidence="1">
    <location>
        <begin position="91"/>
        <end position="111"/>
    </location>
</feature>
<dbReference type="EMBL" id="FQZP01000066">
    <property type="protein sequence ID" value="SHJ52494.1"/>
    <property type="molecule type" value="Genomic_DNA"/>
</dbReference>
<keyword evidence="1" id="KW-0812">Transmembrane</keyword>
<name>A0A1M6K0S8_9FIRM</name>
<feature type="transmembrane region" description="Helical" evidence="1">
    <location>
        <begin position="7"/>
        <end position="25"/>
    </location>
</feature>
<protein>
    <recommendedName>
        <fullName evidence="4">Membrane-spanning protein</fullName>
    </recommendedName>
</protein>
<feature type="transmembrane region" description="Helical" evidence="1">
    <location>
        <begin position="31"/>
        <end position="49"/>
    </location>
</feature>
<evidence type="ECO:0000256" key="1">
    <source>
        <dbReference type="SAM" id="Phobius"/>
    </source>
</evidence>
<dbReference type="Pfam" id="PF09997">
    <property type="entry name" value="DUF2238"/>
    <property type="match status" value="1"/>
</dbReference>
<dbReference type="RefSeq" id="WP_149679606.1">
    <property type="nucleotide sequence ID" value="NZ_DAONMB010000078.1"/>
</dbReference>
<feature type="transmembrane region" description="Helical" evidence="1">
    <location>
        <begin position="61"/>
        <end position="79"/>
    </location>
</feature>
<keyword evidence="1" id="KW-0472">Membrane</keyword>
<reference evidence="2 3" key="1">
    <citation type="submission" date="2016-11" db="EMBL/GenBank/DDBJ databases">
        <authorList>
            <person name="Varghese N."/>
            <person name="Submissions S."/>
        </authorList>
    </citation>
    <scope>NUCLEOTIDE SEQUENCE [LARGE SCALE GENOMIC DNA]</scope>
    <source>
        <strain evidence="2 3">DSM 19027</strain>
    </source>
</reference>
<keyword evidence="3" id="KW-1185">Reference proteome</keyword>
<evidence type="ECO:0000313" key="2">
    <source>
        <dbReference type="EMBL" id="SHJ52494.1"/>
    </source>
</evidence>
<dbReference type="OrthoDB" id="4966203at2"/>